<feature type="compositionally biased region" description="Polar residues" evidence="1">
    <location>
        <begin position="129"/>
        <end position="143"/>
    </location>
</feature>
<feature type="region of interest" description="Disordered" evidence="1">
    <location>
        <begin position="124"/>
        <end position="167"/>
    </location>
</feature>
<keyword evidence="3" id="KW-1185">Reference proteome</keyword>
<dbReference type="EMBL" id="CADEAL010000329">
    <property type="protein sequence ID" value="CAB1418509.1"/>
    <property type="molecule type" value="Genomic_DNA"/>
</dbReference>
<evidence type="ECO:0000256" key="1">
    <source>
        <dbReference type="SAM" id="MobiDB-lite"/>
    </source>
</evidence>
<dbReference type="Proteomes" id="UP001153269">
    <property type="component" value="Unassembled WGS sequence"/>
</dbReference>
<name>A0A9N7TTN8_PLEPL</name>
<feature type="region of interest" description="Disordered" evidence="1">
    <location>
        <begin position="68"/>
        <end position="90"/>
    </location>
</feature>
<protein>
    <submittedName>
        <fullName evidence="2">Uncharacterized protein</fullName>
    </submittedName>
</protein>
<dbReference type="AlphaFoldDB" id="A0A9N7TTN8"/>
<accession>A0A9N7TTN8</accession>
<organism evidence="2 3">
    <name type="scientific">Pleuronectes platessa</name>
    <name type="common">European plaice</name>
    <dbReference type="NCBI Taxonomy" id="8262"/>
    <lineage>
        <taxon>Eukaryota</taxon>
        <taxon>Metazoa</taxon>
        <taxon>Chordata</taxon>
        <taxon>Craniata</taxon>
        <taxon>Vertebrata</taxon>
        <taxon>Euteleostomi</taxon>
        <taxon>Actinopterygii</taxon>
        <taxon>Neopterygii</taxon>
        <taxon>Teleostei</taxon>
        <taxon>Neoteleostei</taxon>
        <taxon>Acanthomorphata</taxon>
        <taxon>Carangaria</taxon>
        <taxon>Pleuronectiformes</taxon>
        <taxon>Pleuronectoidei</taxon>
        <taxon>Pleuronectidae</taxon>
        <taxon>Pleuronectes</taxon>
    </lineage>
</organism>
<evidence type="ECO:0000313" key="3">
    <source>
        <dbReference type="Proteomes" id="UP001153269"/>
    </source>
</evidence>
<gene>
    <name evidence="2" type="ORF">PLEPLA_LOCUS6335</name>
</gene>
<evidence type="ECO:0000313" key="2">
    <source>
        <dbReference type="EMBL" id="CAB1418509.1"/>
    </source>
</evidence>
<sequence length="235" mass="25620">MSLSLYITGVYSASQTILQQPLGNELVKEEHLLSVPSVTASCIVLIHPRPAQALNELWANAKNNTIRDKMDNSPLQSTNEHVTEHSEYGSLRSTAELTAPASGPLTCGPGAQHKTTLLRILEERDRGEQASSTPHCSQSNLTVYTRRGKSVGPLQREPPTHSSSQMRDSGLYLQGVVRPWLNHWTDAKVIVFSEPGFQRENSIPLAASVTSGPPSSPVIQSRLSSFQECTSVILP</sequence>
<proteinExistence type="predicted"/>
<comment type="caution">
    <text evidence="2">The sequence shown here is derived from an EMBL/GenBank/DDBJ whole genome shotgun (WGS) entry which is preliminary data.</text>
</comment>
<reference evidence="2" key="1">
    <citation type="submission" date="2020-03" db="EMBL/GenBank/DDBJ databases">
        <authorList>
            <person name="Weist P."/>
        </authorList>
    </citation>
    <scope>NUCLEOTIDE SEQUENCE</scope>
</reference>